<evidence type="ECO:0000256" key="2">
    <source>
        <dbReference type="ARBA" id="ARBA00022737"/>
    </source>
</evidence>
<dbReference type="SUPFAM" id="SSF52058">
    <property type="entry name" value="L domain-like"/>
    <property type="match status" value="1"/>
</dbReference>
<dbReference type="Pfam" id="PF20160">
    <property type="entry name" value="C-JID"/>
    <property type="match status" value="1"/>
</dbReference>
<organism evidence="4 5">
    <name type="scientific">Artemisia annua</name>
    <name type="common">Sweet wormwood</name>
    <dbReference type="NCBI Taxonomy" id="35608"/>
    <lineage>
        <taxon>Eukaryota</taxon>
        <taxon>Viridiplantae</taxon>
        <taxon>Streptophyta</taxon>
        <taxon>Embryophyta</taxon>
        <taxon>Tracheophyta</taxon>
        <taxon>Spermatophyta</taxon>
        <taxon>Magnoliopsida</taxon>
        <taxon>eudicotyledons</taxon>
        <taxon>Gunneridae</taxon>
        <taxon>Pentapetalae</taxon>
        <taxon>asterids</taxon>
        <taxon>campanulids</taxon>
        <taxon>Asterales</taxon>
        <taxon>Asteraceae</taxon>
        <taxon>Asteroideae</taxon>
        <taxon>Anthemideae</taxon>
        <taxon>Artemisiinae</taxon>
        <taxon>Artemisia</taxon>
    </lineage>
</organism>
<dbReference type="PANTHER" id="PTHR11017:SF573">
    <property type="entry name" value="ADP-RIBOSYL CYCLASE_CYCLIC ADP-RIBOSE HYDROLASE"/>
    <property type="match status" value="1"/>
</dbReference>
<keyword evidence="5" id="KW-1185">Reference proteome</keyword>
<dbReference type="PROSITE" id="PS50104">
    <property type="entry name" value="TIR"/>
    <property type="match status" value="1"/>
</dbReference>
<dbReference type="EMBL" id="PKPP01013589">
    <property type="protein sequence ID" value="PWA40713.1"/>
    <property type="molecule type" value="Genomic_DNA"/>
</dbReference>
<evidence type="ECO:0000313" key="4">
    <source>
        <dbReference type="EMBL" id="PWA40713.1"/>
    </source>
</evidence>
<keyword evidence="1" id="KW-0433">Leucine-rich repeat</keyword>
<dbReference type="InterPro" id="IPR000157">
    <property type="entry name" value="TIR_dom"/>
</dbReference>
<sequence>MASSSSFVAARRSGWTYDVFLSFRGEDTRNTFVDHLYAALVQKGIHTFKDNVMLGGGEQISSELLNAIQESRFPDVSGAPNVESLSLSNCKNLEEVDESLGYLQRLSYLNMSCCLKLRSLRKIENLSEGYEWLYKISLYDCKQLLEDAESERYLDKMLKETFLTKYAAVDSCVSIGVPGNMIPSWFKEQQDGGRIALKLPTNWQTQIMGFAISAVFSPETQYHIDLDIFLRFEDDGMLVTKTDIDCINAYSSSEKGNLWVGYVPFSLFEQLNDDGEDWSHVFGGNLFIRQF</sequence>
<dbReference type="InterPro" id="IPR045344">
    <property type="entry name" value="C-JID"/>
</dbReference>
<feature type="domain" description="TIR" evidence="3">
    <location>
        <begin position="15"/>
        <end position="165"/>
    </location>
</feature>
<dbReference type="AlphaFoldDB" id="A0A2U1KVF4"/>
<dbReference type="GO" id="GO:0006952">
    <property type="term" value="P:defense response"/>
    <property type="evidence" value="ECO:0007669"/>
    <property type="project" value="InterPro"/>
</dbReference>
<proteinExistence type="predicted"/>
<gene>
    <name evidence="4" type="ORF">CTI12_AA560410</name>
</gene>
<evidence type="ECO:0000256" key="1">
    <source>
        <dbReference type="ARBA" id="ARBA00022614"/>
    </source>
</evidence>
<keyword evidence="2" id="KW-0677">Repeat</keyword>
<dbReference type="InterPro" id="IPR044974">
    <property type="entry name" value="Disease_R_plants"/>
</dbReference>
<dbReference type="GO" id="GO:0007165">
    <property type="term" value="P:signal transduction"/>
    <property type="evidence" value="ECO:0007669"/>
    <property type="project" value="InterPro"/>
</dbReference>
<dbReference type="PANTHER" id="PTHR11017">
    <property type="entry name" value="LEUCINE-RICH REPEAT-CONTAINING PROTEIN"/>
    <property type="match status" value="1"/>
</dbReference>
<dbReference type="InterPro" id="IPR035897">
    <property type="entry name" value="Toll_tir_struct_dom_sf"/>
</dbReference>
<dbReference type="Pfam" id="PF01582">
    <property type="entry name" value="TIR"/>
    <property type="match status" value="1"/>
</dbReference>
<comment type="caution">
    <text evidence="4">The sequence shown here is derived from an EMBL/GenBank/DDBJ whole genome shotgun (WGS) entry which is preliminary data.</text>
</comment>
<dbReference type="SMART" id="SM00255">
    <property type="entry name" value="TIR"/>
    <property type="match status" value="1"/>
</dbReference>
<reference evidence="4 5" key="1">
    <citation type="journal article" date="2018" name="Mol. Plant">
        <title>The genome of Artemisia annua provides insight into the evolution of Asteraceae family and artemisinin biosynthesis.</title>
        <authorList>
            <person name="Shen Q."/>
            <person name="Zhang L."/>
            <person name="Liao Z."/>
            <person name="Wang S."/>
            <person name="Yan T."/>
            <person name="Shi P."/>
            <person name="Liu M."/>
            <person name="Fu X."/>
            <person name="Pan Q."/>
            <person name="Wang Y."/>
            <person name="Lv Z."/>
            <person name="Lu X."/>
            <person name="Zhang F."/>
            <person name="Jiang W."/>
            <person name="Ma Y."/>
            <person name="Chen M."/>
            <person name="Hao X."/>
            <person name="Li L."/>
            <person name="Tang Y."/>
            <person name="Lv G."/>
            <person name="Zhou Y."/>
            <person name="Sun X."/>
            <person name="Brodelius P.E."/>
            <person name="Rose J.K.C."/>
            <person name="Tang K."/>
        </authorList>
    </citation>
    <scope>NUCLEOTIDE SEQUENCE [LARGE SCALE GENOMIC DNA]</scope>
    <source>
        <strain evidence="5">cv. Huhao1</strain>
        <tissue evidence="4">Leaf</tissue>
    </source>
</reference>
<dbReference type="Gene3D" id="3.40.50.10140">
    <property type="entry name" value="Toll/interleukin-1 receptor homology (TIR) domain"/>
    <property type="match status" value="1"/>
</dbReference>
<dbReference type="OrthoDB" id="1073078at2759"/>
<evidence type="ECO:0000313" key="5">
    <source>
        <dbReference type="Proteomes" id="UP000245207"/>
    </source>
</evidence>
<dbReference type="Proteomes" id="UP000245207">
    <property type="component" value="Unassembled WGS sequence"/>
</dbReference>
<evidence type="ECO:0000259" key="3">
    <source>
        <dbReference type="PROSITE" id="PS50104"/>
    </source>
</evidence>
<protein>
    <submittedName>
        <fullName evidence="4">Disease resistance protein (TIR-NBS-LRR class) family</fullName>
    </submittedName>
</protein>
<dbReference type="SUPFAM" id="SSF52200">
    <property type="entry name" value="Toll/Interleukin receptor TIR domain"/>
    <property type="match status" value="1"/>
</dbReference>
<accession>A0A2U1KVF4</accession>
<name>A0A2U1KVF4_ARTAN</name>